<dbReference type="Proteomes" id="UP000290545">
    <property type="component" value="Unassembled WGS sequence"/>
</dbReference>
<evidence type="ECO:0000313" key="2">
    <source>
        <dbReference type="Proteomes" id="UP000290545"/>
    </source>
</evidence>
<dbReference type="AlphaFoldDB" id="A0A4Q1D1I7"/>
<dbReference type="OrthoDB" id="849114at2"/>
<accession>A0A4Q1D1I7</accession>
<proteinExistence type="predicted"/>
<protein>
    <submittedName>
        <fullName evidence="1">DUF4292 domain-containing protein</fullName>
    </submittedName>
</protein>
<dbReference type="PROSITE" id="PS51257">
    <property type="entry name" value="PROKAR_LIPOPROTEIN"/>
    <property type="match status" value="1"/>
</dbReference>
<dbReference type="InterPro" id="IPR025634">
    <property type="entry name" value="DUF4292"/>
</dbReference>
<reference evidence="1 2" key="1">
    <citation type="submission" date="2019-01" db="EMBL/GenBank/DDBJ databases">
        <title>Filimonas sp. strain TTM-71.</title>
        <authorList>
            <person name="Chen W.-M."/>
        </authorList>
    </citation>
    <scope>NUCLEOTIDE SEQUENCE [LARGE SCALE GENOMIC DNA]</scope>
    <source>
        <strain evidence="1 2">TTM-71</strain>
    </source>
</reference>
<sequence length="275" mass="30871">MKNFLYVSALAFAALLAVTGCRPTKKVQRVENAIAKKDTTARIVVKPEAVDSMSIVKGIIADLDKGLIDFNSFSAKVKVEYQDKDGGDQANAFIQMKKDSAIWISLTGPFNIEGVRLLVTRDSVKLMNKIKKTVQMSSIDYLKELTQTPFDFNTLQDVIIGNPVFIDGKLTSYRKKDNGLQVLIIGNLFKHLVTLDPAQSKILHSKLDDVDANRNRTCDITFGQYKNEGGVNFSTYRKISVAEHSKLDVTLDFKKYTFNEAVSFPFNVPKNFKRK</sequence>
<dbReference type="Gene3D" id="2.50.20.10">
    <property type="entry name" value="Lipoprotein localisation LolA/LolB/LppX"/>
    <property type="match status" value="1"/>
</dbReference>
<dbReference type="EMBL" id="SDHZ01000003">
    <property type="protein sequence ID" value="RXK81728.1"/>
    <property type="molecule type" value="Genomic_DNA"/>
</dbReference>
<evidence type="ECO:0000313" key="1">
    <source>
        <dbReference type="EMBL" id="RXK81728.1"/>
    </source>
</evidence>
<comment type="caution">
    <text evidence="1">The sequence shown here is derived from an EMBL/GenBank/DDBJ whole genome shotgun (WGS) entry which is preliminary data.</text>
</comment>
<dbReference type="RefSeq" id="WP_129005125.1">
    <property type="nucleotide sequence ID" value="NZ_SDHZ01000003.1"/>
</dbReference>
<name>A0A4Q1D1I7_9BACT</name>
<dbReference type="Pfam" id="PF14125">
    <property type="entry name" value="DUF4292"/>
    <property type="match status" value="1"/>
</dbReference>
<keyword evidence="2" id="KW-1185">Reference proteome</keyword>
<gene>
    <name evidence="1" type="ORF">ESB13_18210</name>
</gene>
<organism evidence="1 2">
    <name type="scientific">Filimonas effusa</name>
    <dbReference type="NCBI Taxonomy" id="2508721"/>
    <lineage>
        <taxon>Bacteria</taxon>
        <taxon>Pseudomonadati</taxon>
        <taxon>Bacteroidota</taxon>
        <taxon>Chitinophagia</taxon>
        <taxon>Chitinophagales</taxon>
        <taxon>Chitinophagaceae</taxon>
        <taxon>Filimonas</taxon>
    </lineage>
</organism>